<dbReference type="Proteomes" id="UP001151760">
    <property type="component" value="Unassembled WGS sequence"/>
</dbReference>
<evidence type="ECO:0000256" key="1">
    <source>
        <dbReference type="ARBA" id="ARBA00022857"/>
    </source>
</evidence>
<feature type="coiled-coil region" evidence="3">
    <location>
        <begin position="115"/>
        <end position="208"/>
    </location>
</feature>
<dbReference type="Gene3D" id="3.40.50.720">
    <property type="entry name" value="NAD(P)-binding Rossmann-like Domain"/>
    <property type="match status" value="1"/>
</dbReference>
<evidence type="ECO:0000313" key="6">
    <source>
        <dbReference type="Proteomes" id="UP001151760"/>
    </source>
</evidence>
<keyword evidence="2" id="KW-0560">Oxidoreductase</keyword>
<keyword evidence="6" id="KW-1185">Reference proteome</keyword>
<gene>
    <name evidence="5" type="ORF">Tco_0627971</name>
</gene>
<organism evidence="5 6">
    <name type="scientific">Tanacetum coccineum</name>
    <dbReference type="NCBI Taxonomy" id="301880"/>
    <lineage>
        <taxon>Eukaryota</taxon>
        <taxon>Viridiplantae</taxon>
        <taxon>Streptophyta</taxon>
        <taxon>Embryophyta</taxon>
        <taxon>Tracheophyta</taxon>
        <taxon>Spermatophyta</taxon>
        <taxon>Magnoliopsida</taxon>
        <taxon>eudicotyledons</taxon>
        <taxon>Gunneridae</taxon>
        <taxon>Pentapetalae</taxon>
        <taxon>asterids</taxon>
        <taxon>campanulids</taxon>
        <taxon>Asterales</taxon>
        <taxon>Asteraceae</taxon>
        <taxon>Asteroideae</taxon>
        <taxon>Anthemideae</taxon>
        <taxon>Anthemidinae</taxon>
        <taxon>Tanacetum</taxon>
    </lineage>
</organism>
<keyword evidence="3" id="KW-0175">Coiled coil</keyword>
<dbReference type="InterPro" id="IPR001509">
    <property type="entry name" value="Epimerase_deHydtase"/>
</dbReference>
<dbReference type="Pfam" id="PF01370">
    <property type="entry name" value="Epimerase"/>
    <property type="match status" value="1"/>
</dbReference>
<dbReference type="InterPro" id="IPR050425">
    <property type="entry name" value="NAD(P)_dehydrat-like"/>
</dbReference>
<dbReference type="SUPFAM" id="SSF51735">
    <property type="entry name" value="NAD(P)-binding Rossmann-fold domains"/>
    <property type="match status" value="1"/>
</dbReference>
<name>A0ABQ4WNY5_9ASTR</name>
<sequence length="624" mass="69894">MSGRHRMPRGPRDGPMPVIYRGPPGPLPPHPAVLEEELELQHHDIQRIAAENRHVVEENVALQRELTGVKDEIHSIGHIIPKLHADRDARARDLTDRGMKLDAELRKAEPLRADVSHLRGEAQKLNSLRQDLSDQLQTLTKDTNRLRVENEQVVAVQTDIDGMRKDLVEMRRDYEMLKKTNEEHMIQKEAMEKNLISMAREVEKLRGEQMRTRGLGGGGYGMMSGSPDTRYTGGGYGDVYGGGWGSYDHRGPPHDHVKLNRSCWRINFCALAIVKYGGYLTPIGVRIVHGMSRGNIARLDHVVITLTFGDRGGTGFIAGYLIKSLLEKDHTVRTTVRDPENVEKVGYLLELKGAQDRLKLIKADLMEEGSFDQAIDGVDGVFHTASPVVVPYDHNIQETLIDPCIKGTMNVLTSCKKAKSVKRVVLTSSCSSIRYRYDTQQVSPLNESHWSDTEYCKQHNLWYAYAKTIAEEDAWNVAKESGIDLVVVNPSYVVGPLLAPQPTSTLQMILAYVIGAVDEYPNTTVGFVHIDDVVAGHIIAMENKEASGRLICSSTVAHWTEVIHMLKSKYPSYPYIDKCSSRKGDDNPHSMDSSKIIQLGLPPLKSLEKMFDDCIKSFQEKGFL</sequence>
<dbReference type="CDD" id="cd08958">
    <property type="entry name" value="FR_SDR_e"/>
    <property type="match status" value="1"/>
</dbReference>
<dbReference type="InterPro" id="IPR036291">
    <property type="entry name" value="NAD(P)-bd_dom_sf"/>
</dbReference>
<comment type="caution">
    <text evidence="5">The sequence shown here is derived from an EMBL/GenBank/DDBJ whole genome shotgun (WGS) entry which is preliminary data.</text>
</comment>
<evidence type="ECO:0000256" key="2">
    <source>
        <dbReference type="ARBA" id="ARBA00023002"/>
    </source>
</evidence>
<evidence type="ECO:0000259" key="4">
    <source>
        <dbReference type="Pfam" id="PF01370"/>
    </source>
</evidence>
<reference evidence="5" key="2">
    <citation type="submission" date="2022-01" db="EMBL/GenBank/DDBJ databases">
        <authorList>
            <person name="Yamashiro T."/>
            <person name="Shiraishi A."/>
            <person name="Satake H."/>
            <person name="Nakayama K."/>
        </authorList>
    </citation>
    <scope>NUCLEOTIDE SEQUENCE</scope>
</reference>
<protein>
    <submittedName>
        <fullName evidence="5">Tetraketide alpha-pyrone reductase 2-like protein</fullName>
    </submittedName>
</protein>
<dbReference type="EMBL" id="BQNB010008811">
    <property type="protein sequence ID" value="GJS54609.1"/>
    <property type="molecule type" value="Genomic_DNA"/>
</dbReference>
<dbReference type="PANTHER" id="PTHR10366:SF503">
    <property type="entry name" value="TETRAKETIDE ALPHA-PYRONE REDUCTASE 2"/>
    <property type="match status" value="1"/>
</dbReference>
<feature type="domain" description="NAD-dependent epimerase/dehydratase" evidence="4">
    <location>
        <begin position="312"/>
        <end position="546"/>
    </location>
</feature>
<keyword evidence="1" id="KW-0521">NADP</keyword>
<dbReference type="PANTHER" id="PTHR10366">
    <property type="entry name" value="NAD DEPENDENT EPIMERASE/DEHYDRATASE"/>
    <property type="match status" value="1"/>
</dbReference>
<reference evidence="5" key="1">
    <citation type="journal article" date="2022" name="Int. J. Mol. Sci.">
        <title>Draft Genome of Tanacetum Coccineum: Genomic Comparison of Closely Related Tanacetum-Family Plants.</title>
        <authorList>
            <person name="Yamashiro T."/>
            <person name="Shiraishi A."/>
            <person name="Nakayama K."/>
            <person name="Satake H."/>
        </authorList>
    </citation>
    <scope>NUCLEOTIDE SEQUENCE</scope>
</reference>
<proteinExistence type="predicted"/>
<evidence type="ECO:0000313" key="5">
    <source>
        <dbReference type="EMBL" id="GJS54609.1"/>
    </source>
</evidence>
<evidence type="ECO:0000256" key="3">
    <source>
        <dbReference type="SAM" id="Coils"/>
    </source>
</evidence>
<accession>A0ABQ4WNY5</accession>